<keyword evidence="1" id="KW-0472">Membrane</keyword>
<name>A0A1Z5HRL8_9FIRM</name>
<dbReference type="InterPro" id="IPR053170">
    <property type="entry name" value="Transcription_regulator"/>
</dbReference>
<sequence>MDLFSHSAAGWLLAYFGAGAFRAESSVATVLASLLPDSDAVALFRGLGTFYKYHRKVTHSLLGSAGLAFLAAVLMQLWVPTSFAVLFGLSLLGAGTHLFFDLLTPSGIPVFFPFSRRKFTMDLVWFYDPWLWFVFGGSLIAQLFGWWLLFFVSISALPLYLLLRVFCKVEARRLVSQKPGWGKGKVDVLPDLINPFLWYAVKVGKRSYSVARVDLFKGAVLVEEEVSRHISSPAVEQTLNFCQVQVFLERFRYPYATISCAEGKVQIIWYDLYYRRQGGITGVRIDLTKKKHLAQVKWCYEPVLPKLYPKKFFYFPKI</sequence>
<evidence type="ECO:0000313" key="2">
    <source>
        <dbReference type="EMBL" id="GAW92154.1"/>
    </source>
</evidence>
<dbReference type="EMBL" id="BDGJ01000059">
    <property type="protein sequence ID" value="GAW92154.1"/>
    <property type="molecule type" value="Genomic_DNA"/>
</dbReference>
<dbReference type="Proteomes" id="UP000197032">
    <property type="component" value="Unassembled WGS sequence"/>
</dbReference>
<dbReference type="PANTHER" id="PTHR40031">
    <property type="entry name" value="HYPOTHETICAL MEMBRANE SPANNING PROTEIN"/>
    <property type="match status" value="1"/>
</dbReference>
<gene>
    <name evidence="2" type="ORF">KKC1_13130</name>
</gene>
<dbReference type="InterPro" id="IPR007404">
    <property type="entry name" value="YdjM-like"/>
</dbReference>
<keyword evidence="1" id="KW-1133">Transmembrane helix</keyword>
<organism evidence="2 3">
    <name type="scientific">Calderihabitans maritimus</name>
    <dbReference type="NCBI Taxonomy" id="1246530"/>
    <lineage>
        <taxon>Bacteria</taxon>
        <taxon>Bacillati</taxon>
        <taxon>Bacillota</taxon>
        <taxon>Clostridia</taxon>
        <taxon>Neomoorellales</taxon>
        <taxon>Calderihabitantaceae</taxon>
        <taxon>Calderihabitans</taxon>
    </lineage>
</organism>
<feature type="transmembrane region" description="Helical" evidence="1">
    <location>
        <begin position="130"/>
        <end position="163"/>
    </location>
</feature>
<proteinExistence type="predicted"/>
<comment type="caution">
    <text evidence="2">The sequence shown here is derived from an EMBL/GenBank/DDBJ whole genome shotgun (WGS) entry which is preliminary data.</text>
</comment>
<keyword evidence="1" id="KW-0812">Transmembrane</keyword>
<feature type="transmembrane region" description="Helical" evidence="1">
    <location>
        <begin position="56"/>
        <end position="75"/>
    </location>
</feature>
<keyword evidence="2" id="KW-0378">Hydrolase</keyword>
<protein>
    <submittedName>
        <fullName evidence="2">Membrane-bound metal-dependent hydrolase</fullName>
    </submittedName>
</protein>
<evidence type="ECO:0000256" key="1">
    <source>
        <dbReference type="SAM" id="Phobius"/>
    </source>
</evidence>
<accession>A0A1Z5HRL8</accession>
<dbReference type="RefSeq" id="WP_192868108.1">
    <property type="nucleotide sequence ID" value="NZ_BDGJ01000059.1"/>
</dbReference>
<dbReference type="Pfam" id="PF04307">
    <property type="entry name" value="YdjM"/>
    <property type="match status" value="1"/>
</dbReference>
<reference evidence="3" key="1">
    <citation type="journal article" date="2017" name="Appl. Environ. Microbiol.">
        <title>Genomic analysis of Calderihabitans maritimus KKC1, a thermophilic hydrogenogenic carboxydotrophic bacterium isolated from marine sediment.</title>
        <authorList>
            <person name="Omae K."/>
            <person name="Yoneda Y."/>
            <person name="Fukuyama Y."/>
            <person name="Yoshida T."/>
            <person name="Sako Y."/>
        </authorList>
    </citation>
    <scope>NUCLEOTIDE SEQUENCE [LARGE SCALE GENOMIC DNA]</scope>
    <source>
        <strain evidence="3">KKC1</strain>
    </source>
</reference>
<keyword evidence="3" id="KW-1185">Reference proteome</keyword>
<dbReference type="AlphaFoldDB" id="A0A1Z5HRL8"/>
<dbReference type="GO" id="GO:0016787">
    <property type="term" value="F:hydrolase activity"/>
    <property type="evidence" value="ECO:0007669"/>
    <property type="project" value="UniProtKB-KW"/>
</dbReference>
<dbReference type="PANTHER" id="PTHR40031:SF1">
    <property type="entry name" value="MEMBRANE-BOUND METAL-DEPENDENT HYDROLASE"/>
    <property type="match status" value="1"/>
</dbReference>
<evidence type="ECO:0000313" key="3">
    <source>
        <dbReference type="Proteomes" id="UP000197032"/>
    </source>
</evidence>